<dbReference type="PANTHER" id="PTHR11352:SF3">
    <property type="entry name" value="MYOSIN-BINDING DOMAIN-CONTAINING PROTEIN"/>
    <property type="match status" value="1"/>
</dbReference>
<feature type="region of interest" description="Disordered" evidence="6">
    <location>
        <begin position="25"/>
        <end position="104"/>
    </location>
</feature>
<feature type="domain" description="Myosin-binding" evidence="8">
    <location>
        <begin position="192"/>
        <end position="372"/>
    </location>
</feature>
<dbReference type="VEuPathDB" id="FungiDB:YALI0_E03124g"/>
<sequence length="762" mass="85719">MNVIFENTPMADYLQQADNPGMADWGLDDEYDFDSSDEDLLQSYEGRRSYEKDPNVEENLRRIDEEDEYDTDTNTENVSSPEQQPSQHPQSHPQNTQRKHRRFASTSAIQPLHSANENLMKRERFQLLLAGALRQSLPLVENNRFLEKFRYIVVTSQLLSEQPPVSSKTPNFPDDKDLLPETTWATSGGCVVVVVGLFSWAVRKKAIFEGKARAMASFVATLCLVIFMYAHSRRRLLRIIRIKAVQSARQFVLSSQGFDAAVHKSLGVIHEVEFLSKGFSFPQKTVEGTDLDVRLCKQLRAALSASLYLSISSLTRSIRKMLNHCHKLDLEKYLDIYEVDVMDLSLFVEDDGPIPEHDFTASSPVEALRNMVDVPEADFYGSKGANHSHKNLKFYHYKFHLLRRVMLCCLLSMTASGTDGSEYTQWKLVSGELSRSEKLLRQLDESLVDTIYGLDHDAKLLSHSRSDSLFGKVIDSRKGRRLSSFNLLSEPSSAASEPSKEVQQHLKQLSRLSSTLRQIEGRMQIAREGSMSHIESASADELLTNYRTLGDDIQSLASIWQGGMSSLEAKLKNPSTSRAEKTLSFIEKQRHLSDATVDTLASPLLQQLASLGSPVHNNDYSTVSQATTLAEFEDDVHGPAAKQSALSNTYRALCGDSTPVSSPPMSPTMLEDENGIPIQYSQFGKRRSFHQRDMSLTTILEGIANKDKGKGLGIDTSGTVHEQREKRIARMKEEREREVDNRAAANRRGSVMLELKTVLENR</sequence>
<evidence type="ECO:0000256" key="4">
    <source>
        <dbReference type="ARBA" id="ARBA00023136"/>
    </source>
</evidence>
<gene>
    <name evidence="9" type="ORF">YALI1_E03723g</name>
</gene>
<evidence type="ECO:0000259" key="8">
    <source>
        <dbReference type="Pfam" id="PF12632"/>
    </source>
</evidence>
<dbReference type="VEuPathDB" id="FungiDB:YALI1_E03723g"/>
<dbReference type="Pfam" id="PF12632">
    <property type="entry name" value="Vezatin"/>
    <property type="match status" value="2"/>
</dbReference>
<dbReference type="AlphaFoldDB" id="A0A1D8NGX2"/>
<dbReference type="RefSeq" id="XP_503485.3">
    <property type="nucleotide sequence ID" value="XM_503485.3"/>
</dbReference>
<evidence type="ECO:0000313" key="10">
    <source>
        <dbReference type="Proteomes" id="UP000182444"/>
    </source>
</evidence>
<proteinExistence type="predicted"/>
<evidence type="ECO:0000256" key="5">
    <source>
        <dbReference type="SAM" id="Coils"/>
    </source>
</evidence>
<feature type="transmembrane region" description="Helical" evidence="7">
    <location>
        <begin position="214"/>
        <end position="231"/>
    </location>
</feature>
<dbReference type="eggNOG" id="ENOG502QSNT">
    <property type="taxonomic scope" value="Eukaryota"/>
</dbReference>
<dbReference type="GO" id="GO:0030337">
    <property type="term" value="F:DNA polymerase processivity factor activity"/>
    <property type="evidence" value="ECO:0007669"/>
    <property type="project" value="InterPro"/>
</dbReference>
<feature type="compositionally biased region" description="Basic and acidic residues" evidence="6">
    <location>
        <begin position="45"/>
        <end position="64"/>
    </location>
</feature>
<keyword evidence="2 7" id="KW-0812">Transmembrane</keyword>
<dbReference type="Proteomes" id="UP000182444">
    <property type="component" value="Chromosome 1E"/>
</dbReference>
<dbReference type="GO" id="GO:0006298">
    <property type="term" value="P:mismatch repair"/>
    <property type="evidence" value="ECO:0007669"/>
    <property type="project" value="TreeGrafter"/>
</dbReference>
<feature type="compositionally biased region" description="Low complexity" evidence="6">
    <location>
        <begin position="74"/>
        <end position="94"/>
    </location>
</feature>
<dbReference type="GO" id="GO:0012505">
    <property type="term" value="C:endomembrane system"/>
    <property type="evidence" value="ECO:0007669"/>
    <property type="project" value="UniProtKB-SubCell"/>
</dbReference>
<dbReference type="GO" id="GO:0006275">
    <property type="term" value="P:regulation of DNA replication"/>
    <property type="evidence" value="ECO:0007669"/>
    <property type="project" value="InterPro"/>
</dbReference>
<feature type="transmembrane region" description="Helical" evidence="7">
    <location>
        <begin position="184"/>
        <end position="202"/>
    </location>
</feature>
<dbReference type="GO" id="GO:0003677">
    <property type="term" value="F:DNA binding"/>
    <property type="evidence" value="ECO:0007669"/>
    <property type="project" value="InterPro"/>
</dbReference>
<dbReference type="InterPro" id="IPR000730">
    <property type="entry name" value="Pr_cel_nuc_antig"/>
</dbReference>
<evidence type="ECO:0000256" key="3">
    <source>
        <dbReference type="ARBA" id="ARBA00022989"/>
    </source>
</evidence>
<feature type="domain" description="Myosin-binding" evidence="8">
    <location>
        <begin position="388"/>
        <end position="518"/>
    </location>
</feature>
<dbReference type="KEGG" id="yli:2912132"/>
<dbReference type="EMBL" id="CP017557">
    <property type="protein sequence ID" value="AOW04881.1"/>
    <property type="molecule type" value="Genomic_DNA"/>
</dbReference>
<feature type="coiled-coil region" evidence="5">
    <location>
        <begin position="721"/>
        <end position="748"/>
    </location>
</feature>
<evidence type="ECO:0000313" key="9">
    <source>
        <dbReference type="EMBL" id="AOW04881.1"/>
    </source>
</evidence>
<dbReference type="GeneID" id="2912132"/>
<dbReference type="InterPro" id="IPR026859">
    <property type="entry name" value="Myosin-bd"/>
</dbReference>
<keyword evidence="5" id="KW-0175">Coiled coil</keyword>
<name>A0A1D8NGX2_YARLL</name>
<dbReference type="PANTHER" id="PTHR11352">
    <property type="entry name" value="PROLIFERATING CELL NUCLEAR ANTIGEN"/>
    <property type="match status" value="1"/>
</dbReference>
<keyword evidence="4 7" id="KW-0472">Membrane</keyword>
<accession>A0A1D8NGX2</accession>
<evidence type="ECO:0000256" key="7">
    <source>
        <dbReference type="SAM" id="Phobius"/>
    </source>
</evidence>
<protein>
    <recommendedName>
        <fullName evidence="8">Myosin-binding domain-containing protein</fullName>
    </recommendedName>
</protein>
<dbReference type="GO" id="GO:0017022">
    <property type="term" value="F:myosin binding"/>
    <property type="evidence" value="ECO:0007669"/>
    <property type="project" value="InterPro"/>
</dbReference>
<evidence type="ECO:0000256" key="6">
    <source>
        <dbReference type="SAM" id="MobiDB-lite"/>
    </source>
</evidence>
<dbReference type="GO" id="GO:0019985">
    <property type="term" value="P:translesion synthesis"/>
    <property type="evidence" value="ECO:0007669"/>
    <property type="project" value="TreeGrafter"/>
</dbReference>
<comment type="subcellular location">
    <subcellularLocation>
        <location evidence="1">Endomembrane system</location>
    </subcellularLocation>
</comment>
<keyword evidence="3 7" id="KW-1133">Transmembrane helix</keyword>
<evidence type="ECO:0000256" key="1">
    <source>
        <dbReference type="ARBA" id="ARBA00004308"/>
    </source>
</evidence>
<feature type="compositionally biased region" description="Acidic residues" evidence="6">
    <location>
        <begin position="26"/>
        <end position="40"/>
    </location>
</feature>
<organism evidence="9 10">
    <name type="scientific">Yarrowia lipolytica</name>
    <name type="common">Candida lipolytica</name>
    <dbReference type="NCBI Taxonomy" id="4952"/>
    <lineage>
        <taxon>Eukaryota</taxon>
        <taxon>Fungi</taxon>
        <taxon>Dikarya</taxon>
        <taxon>Ascomycota</taxon>
        <taxon>Saccharomycotina</taxon>
        <taxon>Dipodascomycetes</taxon>
        <taxon>Dipodascales</taxon>
        <taxon>Dipodascales incertae sedis</taxon>
        <taxon>Yarrowia</taxon>
    </lineage>
</organism>
<dbReference type="GO" id="GO:0006272">
    <property type="term" value="P:leading strand elongation"/>
    <property type="evidence" value="ECO:0007669"/>
    <property type="project" value="TreeGrafter"/>
</dbReference>
<reference evidence="9 10" key="1">
    <citation type="journal article" date="2016" name="PLoS ONE">
        <title>Sequence Assembly of Yarrowia lipolytica Strain W29/CLIB89 Shows Transposable Element Diversity.</title>
        <authorList>
            <person name="Magnan C."/>
            <person name="Yu J."/>
            <person name="Chang I."/>
            <person name="Jahn E."/>
            <person name="Kanomata Y."/>
            <person name="Wu J."/>
            <person name="Zeller M."/>
            <person name="Oakes M."/>
            <person name="Baldi P."/>
            <person name="Sandmeyer S."/>
        </authorList>
    </citation>
    <scope>NUCLEOTIDE SEQUENCE [LARGE SCALE GENOMIC DNA]</scope>
    <source>
        <strain evidence="10">CLIB89(W29)</strain>
    </source>
</reference>
<evidence type="ECO:0000256" key="2">
    <source>
        <dbReference type="ARBA" id="ARBA00022692"/>
    </source>
</evidence>
<dbReference type="GO" id="GO:0043626">
    <property type="term" value="C:PCNA complex"/>
    <property type="evidence" value="ECO:0007669"/>
    <property type="project" value="TreeGrafter"/>
</dbReference>